<proteinExistence type="predicted"/>
<keyword evidence="3" id="KW-1185">Reference proteome</keyword>
<dbReference type="SUPFAM" id="SSF141371">
    <property type="entry name" value="PilZ domain-like"/>
    <property type="match status" value="1"/>
</dbReference>
<sequence length="94" mass="10390">MDERRRFERRPTSIRVEITHPTFGVMVGYAKDISDGGASVLLDVDVKPPVGTVVNVVFRKVSGAVNEAPVPMKVMHHHRNLIGLMFSSGTPHKI</sequence>
<dbReference type="EMBL" id="BAABWN010000001">
    <property type="protein sequence ID" value="GAA6166599.1"/>
    <property type="molecule type" value="Genomic_DNA"/>
</dbReference>
<accession>A0ABQ0A4N2</accession>
<dbReference type="InterPro" id="IPR009875">
    <property type="entry name" value="PilZ_domain"/>
</dbReference>
<comment type="caution">
    <text evidence="2">The sequence shown here is derived from an EMBL/GenBank/DDBJ whole genome shotgun (WGS) entry which is preliminary data.</text>
</comment>
<dbReference type="Pfam" id="PF07238">
    <property type="entry name" value="PilZ"/>
    <property type="match status" value="1"/>
</dbReference>
<dbReference type="Gene3D" id="2.40.10.220">
    <property type="entry name" value="predicted glycosyltransferase like domains"/>
    <property type="match status" value="1"/>
</dbReference>
<evidence type="ECO:0000313" key="2">
    <source>
        <dbReference type="EMBL" id="GAA6166599.1"/>
    </source>
</evidence>
<feature type="domain" description="PilZ" evidence="1">
    <location>
        <begin position="3"/>
        <end position="90"/>
    </location>
</feature>
<evidence type="ECO:0000259" key="1">
    <source>
        <dbReference type="Pfam" id="PF07238"/>
    </source>
</evidence>
<dbReference type="RefSeq" id="WP_233086375.1">
    <property type="nucleotide sequence ID" value="NZ_BAABWN010000001.1"/>
</dbReference>
<name>A0ABQ0A4N2_9GAMM</name>
<gene>
    <name evidence="2" type="ORF">NBRC116591_04090</name>
</gene>
<evidence type="ECO:0000313" key="3">
    <source>
        <dbReference type="Proteomes" id="UP001465153"/>
    </source>
</evidence>
<reference evidence="2 3" key="1">
    <citation type="submission" date="2024-04" db="EMBL/GenBank/DDBJ databases">
        <title>Draft genome sequence of Sessilibacter corallicola NBRC 116591.</title>
        <authorList>
            <person name="Miyakawa T."/>
            <person name="Kusuya Y."/>
            <person name="Miura T."/>
        </authorList>
    </citation>
    <scope>NUCLEOTIDE SEQUENCE [LARGE SCALE GENOMIC DNA]</scope>
    <source>
        <strain evidence="2 3">KU-00831-HH</strain>
    </source>
</reference>
<dbReference type="Proteomes" id="UP001465153">
    <property type="component" value="Unassembled WGS sequence"/>
</dbReference>
<protein>
    <recommendedName>
        <fullName evidence="1">PilZ domain-containing protein</fullName>
    </recommendedName>
</protein>
<organism evidence="2 3">
    <name type="scientific">Sessilibacter corallicola</name>
    <dbReference type="NCBI Taxonomy" id="2904075"/>
    <lineage>
        <taxon>Bacteria</taxon>
        <taxon>Pseudomonadati</taxon>
        <taxon>Pseudomonadota</taxon>
        <taxon>Gammaproteobacteria</taxon>
        <taxon>Cellvibrionales</taxon>
        <taxon>Cellvibrionaceae</taxon>
        <taxon>Sessilibacter</taxon>
    </lineage>
</organism>